<dbReference type="Proteomes" id="UP000000248">
    <property type="component" value="Chromosome"/>
</dbReference>
<dbReference type="KEGG" id="dno:DNO_0147"/>
<protein>
    <submittedName>
        <fullName evidence="1">Uncharacterized protein</fullName>
    </submittedName>
</protein>
<sequence length="328" mass="37687">MPEYKKICLLGFTPDAEHILKEVIVDHDPSYVIQWVPASHPLLDGVVINATFLESSQVRKFVTKVRANVVSAYSDEGDKFLCDKQNIIAINLKDPSDRELRVWLNQLLTTAERRPTTLLNNTAKKNKTPAVATNKDLVLKQLKEGIDVVLRGVYQKQNTWIKVASGLVYIDYARENVAGYELWSWENATDDEIPDSARQLKLDLWLFEALWQSTLDGEKYIDTNAFYQLNRWPQPLSKQGRTEVLRLAAHAQNHPVNMHQLQVKTHYPLEKISKFLFATSYAGQTTLVEGMRSYVADKKPHLPQTKEEQKKNEEKKSLLARFREKLGL</sequence>
<dbReference type="HOGENOM" id="CLU_830777_0_0_6"/>
<accession>A5EWM7</accession>
<dbReference type="RefSeq" id="WP_011927898.1">
    <property type="nucleotide sequence ID" value="NC_009446.1"/>
</dbReference>
<gene>
    <name evidence="1" type="ordered locus">DNO_0147</name>
</gene>
<dbReference type="STRING" id="246195.DNO_0147"/>
<proteinExistence type="predicted"/>
<keyword evidence="2" id="KW-1185">Reference proteome</keyword>
<reference evidence="1 2" key="1">
    <citation type="journal article" date="2007" name="Nat. Biotechnol.">
        <title>Genome sequence and identification of candidate vaccine antigens from the animal pathogen Dichelobacter nodosus.</title>
        <authorList>
            <person name="Myers G.S."/>
            <person name="Parker D."/>
            <person name="Al-Hasani K."/>
            <person name="Kennan R.M."/>
            <person name="Seemann T."/>
            <person name="Ren Q."/>
            <person name="Badger J.H."/>
            <person name="Selengut J.D."/>
            <person name="Deboy R.T."/>
            <person name="Tettelin H."/>
            <person name="Boyce J.D."/>
            <person name="McCarl V.P."/>
            <person name="Han X."/>
            <person name="Nelson W.C."/>
            <person name="Madupu R."/>
            <person name="Mohamoud Y."/>
            <person name="Holley T."/>
            <person name="Fedorova N."/>
            <person name="Khouri H."/>
            <person name="Bottomley S.P."/>
            <person name="Whittington R.J."/>
            <person name="Adler B."/>
            <person name="Songer J.G."/>
            <person name="Rood J.I."/>
            <person name="Paulsen I.T."/>
        </authorList>
    </citation>
    <scope>NUCLEOTIDE SEQUENCE [LARGE SCALE GENOMIC DNA]</scope>
    <source>
        <strain evidence="1 2">VCS1703A</strain>
    </source>
</reference>
<evidence type="ECO:0000313" key="2">
    <source>
        <dbReference type="Proteomes" id="UP000000248"/>
    </source>
</evidence>
<dbReference type="OrthoDB" id="7067199at2"/>
<dbReference type="EMBL" id="CP000513">
    <property type="protein sequence ID" value="ABQ14339.1"/>
    <property type="molecule type" value="Genomic_DNA"/>
</dbReference>
<organism evidence="1 2">
    <name type="scientific">Dichelobacter nodosus (strain VCS1703A)</name>
    <dbReference type="NCBI Taxonomy" id="246195"/>
    <lineage>
        <taxon>Bacteria</taxon>
        <taxon>Pseudomonadati</taxon>
        <taxon>Pseudomonadota</taxon>
        <taxon>Gammaproteobacteria</taxon>
        <taxon>Cardiobacteriales</taxon>
        <taxon>Cardiobacteriaceae</taxon>
        <taxon>Dichelobacter</taxon>
    </lineage>
</organism>
<name>A5EWM7_DICNV</name>
<dbReference type="AlphaFoldDB" id="A5EWM7"/>
<evidence type="ECO:0000313" key="1">
    <source>
        <dbReference type="EMBL" id="ABQ14339.1"/>
    </source>
</evidence>